<gene>
    <name evidence="1" type="ORF">E5162_01185</name>
</gene>
<accession>A0A4S2HD05</accession>
<dbReference type="EMBL" id="SRXV01000001">
    <property type="protein sequence ID" value="TGY93930.1"/>
    <property type="molecule type" value="Genomic_DNA"/>
</dbReference>
<protein>
    <submittedName>
        <fullName evidence="1">Uncharacterized protein</fullName>
    </submittedName>
</protein>
<reference evidence="1 2" key="1">
    <citation type="journal article" date="2013" name="Int. J. Syst. Evol. Microbiol.">
        <title>Marinicauda pacifica gen. nov., sp. nov., a prosthecate alphaproteobacterium of the family Hyphomonadaceae isolated from deep seawater.</title>
        <authorList>
            <person name="Zhang X.Y."/>
            <person name="Li G.W."/>
            <person name="Wang C.S."/>
            <person name="Zhang Y.J."/>
            <person name="Xu X.W."/>
            <person name="Li H."/>
            <person name="Liu A."/>
            <person name="Liu C."/>
            <person name="Xie B.B."/>
            <person name="Qin Q.L."/>
            <person name="Xu Z."/>
            <person name="Chen X.L."/>
            <person name="Zhou B.C."/>
            <person name="Zhang Y.Z."/>
        </authorList>
    </citation>
    <scope>NUCLEOTIDE SEQUENCE [LARGE SCALE GENOMIC DNA]</scope>
    <source>
        <strain evidence="1 2">P-1 km-3</strain>
    </source>
</reference>
<evidence type="ECO:0000313" key="2">
    <source>
        <dbReference type="Proteomes" id="UP000305451"/>
    </source>
</evidence>
<name>A0A4S2HD05_9PROT</name>
<sequence>MSVSSLALVLGASDPSGGAALEATFIGRARAIAADEACDLFDENQRTALQSGLSQARRDLRRAGYDGGDIDAALARVRTDRQLADCSSEGVTALAEDYRSAYAGYARQPSLSFEGPRHRWTADRTEYDFVHWPLVQKIDGGHFGRAVLSGPRDETRQVEPAVVLEGQSDAVSAMLVLRDTAKRAEVYDRTLGGLYALPDGEELARYSAPSHAERRIFASGRIDPAQARVLNAGERGNDLPEAYGFRFPESALTALAGLEPEEAAAIELVDNRGRVIDRVWVEAGQLQAALDFASVPYESITASR</sequence>
<evidence type="ECO:0000313" key="1">
    <source>
        <dbReference type="EMBL" id="TGY93930.1"/>
    </source>
</evidence>
<comment type="caution">
    <text evidence="1">The sequence shown here is derived from an EMBL/GenBank/DDBJ whole genome shotgun (WGS) entry which is preliminary data.</text>
</comment>
<organism evidence="1 2">
    <name type="scientific">Marinicauda pacifica</name>
    <dbReference type="NCBI Taxonomy" id="1133559"/>
    <lineage>
        <taxon>Bacteria</taxon>
        <taxon>Pseudomonadati</taxon>
        <taxon>Pseudomonadota</taxon>
        <taxon>Alphaproteobacteria</taxon>
        <taxon>Maricaulales</taxon>
        <taxon>Maricaulaceae</taxon>
        <taxon>Marinicauda</taxon>
    </lineage>
</organism>
<dbReference type="OrthoDB" id="7627268at2"/>
<keyword evidence="2" id="KW-1185">Reference proteome</keyword>
<proteinExistence type="predicted"/>
<dbReference type="Proteomes" id="UP000305451">
    <property type="component" value="Unassembled WGS sequence"/>
</dbReference>
<dbReference type="AlphaFoldDB" id="A0A4S2HD05"/>
<dbReference type="RefSeq" id="WP_135943125.1">
    <property type="nucleotide sequence ID" value="NZ_BMEI01000001.1"/>
</dbReference>